<dbReference type="EC" id="5.4.99.25" evidence="5"/>
<dbReference type="InterPro" id="IPR012960">
    <property type="entry name" value="Dyskerin-like"/>
</dbReference>
<dbReference type="Gene3D" id="2.30.130.10">
    <property type="entry name" value="PUA domain"/>
    <property type="match status" value="1"/>
</dbReference>
<evidence type="ECO:0000256" key="2">
    <source>
        <dbReference type="ARBA" id="ARBA00023235"/>
    </source>
</evidence>
<evidence type="ECO:0000256" key="3">
    <source>
        <dbReference type="ARBA" id="ARBA00060072"/>
    </source>
</evidence>
<dbReference type="RefSeq" id="WP_012065820.1">
    <property type="nucleotide sequence ID" value="NC_009634.1"/>
</dbReference>
<dbReference type="GO" id="GO:0000495">
    <property type="term" value="P:box H/ACA sno(s)RNA 3'-end processing"/>
    <property type="evidence" value="ECO:0007669"/>
    <property type="project" value="TreeGrafter"/>
</dbReference>
<dbReference type="Pfam" id="PF16198">
    <property type="entry name" value="TruB_C_2"/>
    <property type="match status" value="1"/>
</dbReference>
<dbReference type="OrthoDB" id="35866at2157"/>
<dbReference type="InterPro" id="IPR004521">
    <property type="entry name" value="Uncharacterised_CHP00451"/>
</dbReference>
<keyword evidence="10" id="KW-1185">Reference proteome</keyword>
<dbReference type="Pfam" id="PF01509">
    <property type="entry name" value="TruB_N"/>
    <property type="match status" value="1"/>
</dbReference>
<dbReference type="Gene3D" id="3.30.2350.10">
    <property type="entry name" value="Pseudouridine synthase"/>
    <property type="match status" value="1"/>
</dbReference>
<organism evidence="9 10">
    <name type="scientific">Methanococcus vannielii (strain ATCC 35089 / DSM 1224 / JCM 13029 / OCM 148 / SB)</name>
    <dbReference type="NCBI Taxonomy" id="406327"/>
    <lineage>
        <taxon>Archaea</taxon>
        <taxon>Methanobacteriati</taxon>
        <taxon>Methanobacteriota</taxon>
        <taxon>Methanomada group</taxon>
        <taxon>Methanococci</taxon>
        <taxon>Methanococcales</taxon>
        <taxon>Methanococcaceae</taxon>
        <taxon>Methanococcus</taxon>
    </lineage>
</organism>
<dbReference type="Pfam" id="PF08068">
    <property type="entry name" value="DKCLD"/>
    <property type="match status" value="1"/>
</dbReference>
<dbReference type="GO" id="GO:0031120">
    <property type="term" value="P:snRNA pseudouridine synthesis"/>
    <property type="evidence" value="ECO:0007669"/>
    <property type="project" value="TreeGrafter"/>
</dbReference>
<proteinExistence type="inferred from homology"/>
<dbReference type="GO" id="GO:0031119">
    <property type="term" value="P:tRNA pseudouridine synthesis"/>
    <property type="evidence" value="ECO:0007669"/>
    <property type="project" value="UniProtKB-UniRule"/>
</dbReference>
<dbReference type="SMART" id="SM01136">
    <property type="entry name" value="DKCLD"/>
    <property type="match status" value="1"/>
</dbReference>
<protein>
    <recommendedName>
        <fullName evidence="5">Probable tRNA pseudouridine synthase B</fullName>
        <ecNumber evidence="5">5.4.99.25</ecNumber>
    </recommendedName>
    <alternativeName>
        <fullName evidence="5">tRNA pseudouridine(55) synthase</fullName>
        <shortName evidence="5">Psi55 synthase</shortName>
    </alternativeName>
    <alternativeName>
        <fullName evidence="5">tRNA pseudouridylate synthase</fullName>
    </alternativeName>
    <alternativeName>
        <fullName evidence="5">tRNA-uridine isomerase</fullName>
    </alternativeName>
</protein>
<gene>
    <name evidence="5" type="primary">truB</name>
    <name evidence="9" type="ordered locus">Mevan_0988</name>
</gene>
<keyword evidence="2 5" id="KW-0413">Isomerase</keyword>
<feature type="domain" description="PUA" evidence="7">
    <location>
        <begin position="236"/>
        <end position="310"/>
    </location>
</feature>
<dbReference type="InterPro" id="IPR036974">
    <property type="entry name" value="PUA_sf"/>
</dbReference>
<dbReference type="EMBL" id="CP000742">
    <property type="protein sequence ID" value="ABR54891.1"/>
    <property type="molecule type" value="Genomic_DNA"/>
</dbReference>
<dbReference type="AlphaFoldDB" id="A6UQW9"/>
<evidence type="ECO:0000259" key="8">
    <source>
        <dbReference type="SMART" id="SM01136"/>
    </source>
</evidence>
<feature type="region of interest" description="Disordered" evidence="6">
    <location>
        <begin position="320"/>
        <end position="359"/>
    </location>
</feature>
<dbReference type="InterPro" id="IPR002478">
    <property type="entry name" value="PUA"/>
</dbReference>
<dbReference type="PROSITE" id="PS50890">
    <property type="entry name" value="PUA"/>
    <property type="match status" value="1"/>
</dbReference>
<evidence type="ECO:0000259" key="7">
    <source>
        <dbReference type="SMART" id="SM00359"/>
    </source>
</evidence>
<dbReference type="InterPro" id="IPR004802">
    <property type="entry name" value="tRNA_PsdUridine_synth_B_fam"/>
</dbReference>
<feature type="active site" description="Nucleophile" evidence="5">
    <location>
        <position position="68"/>
    </location>
</feature>
<dbReference type="NCBIfam" id="TIGR00451">
    <property type="entry name" value="unchar_dom_2"/>
    <property type="match status" value="1"/>
</dbReference>
<evidence type="ECO:0000313" key="9">
    <source>
        <dbReference type="EMBL" id="ABR54891.1"/>
    </source>
</evidence>
<dbReference type="SMART" id="SM00359">
    <property type="entry name" value="PUA"/>
    <property type="match status" value="1"/>
</dbReference>
<dbReference type="NCBIfam" id="NF003280">
    <property type="entry name" value="PRK04270.1"/>
    <property type="match status" value="1"/>
</dbReference>
<dbReference type="GeneID" id="5325787"/>
<dbReference type="Proteomes" id="UP000001107">
    <property type="component" value="Chromosome"/>
</dbReference>
<dbReference type="eggNOG" id="arCOG00987">
    <property type="taxonomic scope" value="Archaea"/>
</dbReference>
<dbReference type="InterPro" id="IPR026326">
    <property type="entry name" value="TruB_arch"/>
</dbReference>
<comment type="function">
    <text evidence="3 5">Could be responsible for synthesis of pseudouridine from uracil-55 in the psi GC loop of transfer RNAs.</text>
</comment>
<dbReference type="InterPro" id="IPR020103">
    <property type="entry name" value="PsdUridine_synth_cat_dom_sf"/>
</dbReference>
<reference evidence="9" key="1">
    <citation type="submission" date="2007-06" db="EMBL/GenBank/DDBJ databases">
        <title>Complete sequence of Methanococcus vannielii SB.</title>
        <authorList>
            <consortium name="US DOE Joint Genome Institute"/>
            <person name="Copeland A."/>
            <person name="Lucas S."/>
            <person name="Lapidus A."/>
            <person name="Barry K."/>
            <person name="Glavina del Rio T."/>
            <person name="Dalin E."/>
            <person name="Tice H."/>
            <person name="Pitluck S."/>
            <person name="Chain P."/>
            <person name="Malfatti S."/>
            <person name="Shin M."/>
            <person name="Vergez L."/>
            <person name="Schmutz J."/>
            <person name="Larimer F."/>
            <person name="Land M."/>
            <person name="Hauser L."/>
            <person name="Kyrpides N."/>
            <person name="Anderson I."/>
            <person name="Sieprawska-Lupa M."/>
            <person name="Whitman W.B."/>
            <person name="Richardson P."/>
        </authorList>
    </citation>
    <scope>NUCLEOTIDE SEQUENCE [LARGE SCALE GENOMIC DNA]</scope>
    <source>
        <strain evidence="9">SB</strain>
    </source>
</reference>
<dbReference type="PANTHER" id="PTHR23127:SF0">
    <property type="entry name" value="H_ACA RIBONUCLEOPROTEIN COMPLEX SUBUNIT DKC1"/>
    <property type="match status" value="1"/>
</dbReference>
<dbReference type="PANTHER" id="PTHR23127">
    <property type="entry name" value="CENTROMERE/MICROTUBULE BINDING PROTEIN CBF5"/>
    <property type="match status" value="1"/>
</dbReference>
<keyword evidence="1 5" id="KW-0819">tRNA processing</keyword>
<dbReference type="HOGENOM" id="CLU_032087_3_0_2"/>
<dbReference type="GO" id="GO:0160148">
    <property type="term" value="F:tRNA pseudouridine(55) synthase activity"/>
    <property type="evidence" value="ECO:0007669"/>
    <property type="project" value="UniProtKB-EC"/>
</dbReference>
<dbReference type="GO" id="GO:0003723">
    <property type="term" value="F:RNA binding"/>
    <property type="evidence" value="ECO:0007669"/>
    <property type="project" value="InterPro"/>
</dbReference>
<dbReference type="GO" id="GO:0031118">
    <property type="term" value="P:rRNA pseudouridine synthesis"/>
    <property type="evidence" value="ECO:0007669"/>
    <property type="project" value="TreeGrafter"/>
</dbReference>
<accession>A6UQW9</accession>
<dbReference type="InterPro" id="IPR015947">
    <property type="entry name" value="PUA-like_sf"/>
</dbReference>
<evidence type="ECO:0000256" key="4">
    <source>
        <dbReference type="ARBA" id="ARBA00060775"/>
    </source>
</evidence>
<dbReference type="InterPro" id="IPR032819">
    <property type="entry name" value="TruB_C"/>
</dbReference>
<dbReference type="CDD" id="cd02572">
    <property type="entry name" value="PseudoU_synth_hDyskerin"/>
    <property type="match status" value="1"/>
</dbReference>
<dbReference type="InterPro" id="IPR002501">
    <property type="entry name" value="PsdUridine_synth_N"/>
</dbReference>
<dbReference type="SUPFAM" id="SSF55120">
    <property type="entry name" value="Pseudouridine synthase"/>
    <property type="match status" value="1"/>
</dbReference>
<dbReference type="SUPFAM" id="SSF88697">
    <property type="entry name" value="PUA domain-like"/>
    <property type="match status" value="1"/>
</dbReference>
<dbReference type="KEGG" id="mvn:Mevan_0988"/>
<evidence type="ECO:0000256" key="6">
    <source>
        <dbReference type="SAM" id="MobiDB-lite"/>
    </source>
</evidence>
<dbReference type="STRING" id="406327.Mevan_0988"/>
<dbReference type="HAMAP" id="MF_01081">
    <property type="entry name" value="TruB_arch"/>
    <property type="match status" value="1"/>
</dbReference>
<name>A6UQW9_METVS</name>
<evidence type="ECO:0000313" key="10">
    <source>
        <dbReference type="Proteomes" id="UP000001107"/>
    </source>
</evidence>
<feature type="compositionally biased region" description="Basic and acidic residues" evidence="6">
    <location>
        <begin position="331"/>
        <end position="359"/>
    </location>
</feature>
<dbReference type="CDD" id="cd21148">
    <property type="entry name" value="PUA_Cbf5"/>
    <property type="match status" value="1"/>
</dbReference>
<sequence length="359" mass="40665">MILELIVKEESKTNYEHGCEPYKRDIKTLLNTGVVVIDKPSGPTSHEVSAWVRNMLKLEKAGHGGTLDPKVTGALPIALGGATKCVSIWHIPPKEYVCLMQLHDDAKLEDIKRVFNEFTGRIHQRPPLKAAVKRNLRIRKIYEIEILEHFERKVLFKTRCQSGTYIRTLVSDVGEALGTSAHMQELRRTISGPFNENEAVYLQDLLDAYIFWKEDGNEEELRKLVKPLEYGLQYLKKVVIKDSAVDAVCHGAQLYASGISKIEKGIGTDELVLIETLKGEAVAVGKPLMNTKDMLKAEEDVVVDIERVIMETGIYPRMWKKRNKQGKPTPKKIDAVKKDVNKGLNKDEKKDIKKNQLKI</sequence>
<feature type="domain" description="Dyskerin-like" evidence="8">
    <location>
        <begin position="1"/>
        <end position="49"/>
    </location>
</feature>
<dbReference type="FunFam" id="3.30.2350.10:FF:000001">
    <property type="entry name" value="H/ACA ribonucleoprotein complex subunit CBF5"/>
    <property type="match status" value="1"/>
</dbReference>
<evidence type="ECO:0000256" key="5">
    <source>
        <dbReference type="HAMAP-Rule" id="MF_01081"/>
    </source>
</evidence>
<dbReference type="NCBIfam" id="TIGR00425">
    <property type="entry name" value="CBF5"/>
    <property type="match status" value="1"/>
</dbReference>
<dbReference type="Pfam" id="PF01472">
    <property type="entry name" value="PUA"/>
    <property type="match status" value="1"/>
</dbReference>
<comment type="similarity">
    <text evidence="4 5">Belongs to the pseudouridine synthase TruB family. Type 2 subfamily.</text>
</comment>
<evidence type="ECO:0000256" key="1">
    <source>
        <dbReference type="ARBA" id="ARBA00022694"/>
    </source>
</evidence>
<dbReference type="GO" id="GO:1990481">
    <property type="term" value="P:mRNA pseudouridine synthesis"/>
    <property type="evidence" value="ECO:0007669"/>
    <property type="project" value="TreeGrafter"/>
</dbReference>
<comment type="catalytic activity">
    <reaction evidence="5">
        <text>uridine(55) in tRNA = pseudouridine(55) in tRNA</text>
        <dbReference type="Rhea" id="RHEA:42532"/>
        <dbReference type="Rhea" id="RHEA-COMP:10101"/>
        <dbReference type="Rhea" id="RHEA-COMP:10102"/>
        <dbReference type="ChEBI" id="CHEBI:65314"/>
        <dbReference type="ChEBI" id="CHEBI:65315"/>
        <dbReference type="EC" id="5.4.99.25"/>
    </reaction>
</comment>